<dbReference type="PANTHER" id="PTHR21136:SF168">
    <property type="entry name" value="VESICLE-ASSOCIATED MEMBRANE PROTEIN 9"/>
    <property type="match status" value="1"/>
</dbReference>
<dbReference type="SUPFAM" id="SSF58038">
    <property type="entry name" value="SNARE fusion complex"/>
    <property type="match status" value="1"/>
</dbReference>
<dbReference type="InterPro" id="IPR042855">
    <property type="entry name" value="V_SNARE_CC"/>
</dbReference>
<dbReference type="GO" id="GO:0016192">
    <property type="term" value="P:vesicle-mediated transport"/>
    <property type="evidence" value="ECO:0007669"/>
    <property type="project" value="InterPro"/>
</dbReference>
<dbReference type="EMBL" id="KY684103">
    <property type="protein sequence ID" value="ARF10343.1"/>
    <property type="molecule type" value="Genomic_DNA"/>
</dbReference>
<proteinExistence type="predicted"/>
<evidence type="ECO:0000259" key="3">
    <source>
        <dbReference type="PROSITE" id="PS50892"/>
    </source>
</evidence>
<dbReference type="PANTHER" id="PTHR21136">
    <property type="entry name" value="SNARE PROTEINS"/>
    <property type="match status" value="1"/>
</dbReference>
<keyword evidence="1" id="KW-0813">Transport</keyword>
<keyword evidence="2" id="KW-0472">Membrane</keyword>
<feature type="domain" description="V-SNARE coiled-coil homology" evidence="3">
    <location>
        <begin position="127"/>
        <end position="187"/>
    </location>
</feature>
<accession>A0A1V0SF60</accession>
<dbReference type="GO" id="GO:0015031">
    <property type="term" value="P:protein transport"/>
    <property type="evidence" value="ECO:0007669"/>
    <property type="project" value="UniProtKB-KW"/>
</dbReference>
<sequence>MCIVYASIYDTKLIANYNTIANLNQKNNLDIIITELVNNNIDFSVNHRKIFKASPRTYNYGICFEVRNNKLYICLVNNESYKIYMNFLKNIANDYEKFMGNHNDDIISIQELIRNNINYYNDPKNDPLGELQQKIDELKDITNDNIRFAITRGENLDHLNEKTRTLNDHANHFRVTSKKLRCQMIKENMTVTFWLVLILFVMLSFMVCIIIIVMNTYYY</sequence>
<name>A0A1V0SF60_9VIRU</name>
<dbReference type="Gene3D" id="1.20.5.110">
    <property type="match status" value="1"/>
</dbReference>
<dbReference type="PRINTS" id="PR00219">
    <property type="entry name" value="SYNAPTOBREVN"/>
</dbReference>
<dbReference type="GO" id="GO:0016020">
    <property type="term" value="C:membrane"/>
    <property type="evidence" value="ECO:0007669"/>
    <property type="project" value="InterPro"/>
</dbReference>
<evidence type="ECO:0000256" key="2">
    <source>
        <dbReference type="SAM" id="Phobius"/>
    </source>
</evidence>
<keyword evidence="2" id="KW-1133">Transmembrane helix</keyword>
<dbReference type="CDD" id="cd15843">
    <property type="entry name" value="R-SNARE"/>
    <property type="match status" value="1"/>
</dbReference>
<dbReference type="PROSITE" id="PS50892">
    <property type="entry name" value="V_SNARE"/>
    <property type="match status" value="1"/>
</dbReference>
<dbReference type="Pfam" id="PF00957">
    <property type="entry name" value="Synaptobrevin"/>
    <property type="match status" value="1"/>
</dbReference>
<dbReference type="InterPro" id="IPR001388">
    <property type="entry name" value="Synaptobrevin-like"/>
</dbReference>
<evidence type="ECO:0000313" key="4">
    <source>
        <dbReference type="EMBL" id="ARF10343.1"/>
    </source>
</evidence>
<reference evidence="4" key="1">
    <citation type="journal article" date="2017" name="Science">
        <title>Giant viruses with an expanded complement of translation system components.</title>
        <authorList>
            <person name="Schulz F."/>
            <person name="Yutin N."/>
            <person name="Ivanova N.N."/>
            <person name="Ortega D.R."/>
            <person name="Lee T.K."/>
            <person name="Vierheilig J."/>
            <person name="Daims H."/>
            <person name="Horn M."/>
            <person name="Wagner M."/>
            <person name="Jensen G.J."/>
            <person name="Kyrpides N.C."/>
            <person name="Koonin E.V."/>
            <person name="Woyke T."/>
        </authorList>
    </citation>
    <scope>NUCLEOTIDE SEQUENCE</scope>
    <source>
        <strain evidence="4">HKV1</strain>
    </source>
</reference>
<protein>
    <submittedName>
        <fullName evidence="4">Synaptobrevin</fullName>
    </submittedName>
</protein>
<organism evidence="4">
    <name type="scientific">Hokovirus HKV1</name>
    <dbReference type="NCBI Taxonomy" id="1977638"/>
    <lineage>
        <taxon>Viruses</taxon>
        <taxon>Varidnaviria</taxon>
        <taxon>Bamfordvirae</taxon>
        <taxon>Nucleocytoviricota</taxon>
        <taxon>Megaviricetes</taxon>
        <taxon>Imitervirales</taxon>
        <taxon>Mimiviridae</taxon>
        <taxon>Klosneuvirinae</taxon>
        <taxon>Hokovirus</taxon>
    </lineage>
</organism>
<keyword evidence="2" id="KW-0812">Transmembrane</keyword>
<dbReference type="InterPro" id="IPR051097">
    <property type="entry name" value="Synaptobrevin-like_transport"/>
</dbReference>
<keyword evidence="1" id="KW-0653">Protein transport</keyword>
<feature type="transmembrane region" description="Helical" evidence="2">
    <location>
        <begin position="191"/>
        <end position="218"/>
    </location>
</feature>
<gene>
    <name evidence="4" type="ORF">Hokovirus_1_222</name>
</gene>
<evidence type="ECO:0000256" key="1">
    <source>
        <dbReference type="ARBA" id="ARBA00022927"/>
    </source>
</evidence>